<dbReference type="NCBIfam" id="TIGR00629">
    <property type="entry name" value="uvde"/>
    <property type="match status" value="1"/>
</dbReference>
<dbReference type="GO" id="GO:0004519">
    <property type="term" value="F:endonuclease activity"/>
    <property type="evidence" value="ECO:0007669"/>
    <property type="project" value="UniProtKB-KW"/>
</dbReference>
<evidence type="ECO:0000313" key="7">
    <source>
        <dbReference type="EMBL" id="CEO33749.1"/>
    </source>
</evidence>
<name>A0A9P1L0U9_PARSO</name>
<dbReference type="RefSeq" id="WP_057558833.1">
    <property type="nucleotide sequence ID" value="NZ_CDNY01000003.1"/>
</dbReference>
<keyword evidence="3" id="KW-0227">DNA damage</keyword>
<dbReference type="GO" id="GO:0009411">
    <property type="term" value="P:response to UV"/>
    <property type="evidence" value="ECO:0007669"/>
    <property type="project" value="InterPro"/>
</dbReference>
<comment type="caution">
    <text evidence="7">The sequence shown here is derived from an EMBL/GenBank/DDBJ whole genome shotgun (WGS) entry which is preliminary data.</text>
</comment>
<dbReference type="EMBL" id="CDNY01000003">
    <property type="protein sequence ID" value="CEO33749.1"/>
    <property type="molecule type" value="Genomic_DNA"/>
</dbReference>
<dbReference type="PANTHER" id="PTHR31290">
    <property type="entry name" value="UV-DAMAGE ENDONUCLEASE"/>
    <property type="match status" value="1"/>
</dbReference>
<dbReference type="InterPro" id="IPR036237">
    <property type="entry name" value="Xyl_isomerase-like_sf"/>
</dbReference>
<keyword evidence="4" id="KW-0228">DNA excision</keyword>
<accession>A0A9P1L0U9</accession>
<reference evidence="8" key="1">
    <citation type="submission" date="2015-01" db="EMBL/GenBank/DDBJ databases">
        <authorList>
            <person name="Aslett A.Martin."/>
            <person name="De Silva Nishadi"/>
        </authorList>
    </citation>
    <scope>NUCLEOTIDE SEQUENCE [LARGE SCALE GENOMIC DNA]</scope>
    <source>
        <strain evidence="8">UMC4404</strain>
    </source>
</reference>
<dbReference type="InterPro" id="IPR004601">
    <property type="entry name" value="UvdE"/>
</dbReference>
<dbReference type="Gene3D" id="3.20.20.150">
    <property type="entry name" value="Divalent-metal-dependent TIM barrel enzymes"/>
    <property type="match status" value="1"/>
</dbReference>
<gene>
    <name evidence="7" type="primary">uvsE</name>
    <name evidence="7" type="ORF">UMC4404_17291</name>
</gene>
<evidence type="ECO:0000256" key="5">
    <source>
        <dbReference type="ARBA" id="ARBA00022801"/>
    </source>
</evidence>
<keyword evidence="1" id="KW-0540">Nuclease</keyword>
<keyword evidence="5 7" id="KW-0378">Hydrolase</keyword>
<evidence type="ECO:0000256" key="2">
    <source>
        <dbReference type="ARBA" id="ARBA00022759"/>
    </source>
</evidence>
<evidence type="ECO:0000313" key="8">
    <source>
        <dbReference type="Proteomes" id="UP000049685"/>
    </source>
</evidence>
<evidence type="ECO:0000256" key="4">
    <source>
        <dbReference type="ARBA" id="ARBA00022769"/>
    </source>
</evidence>
<evidence type="ECO:0000256" key="6">
    <source>
        <dbReference type="ARBA" id="ARBA00023204"/>
    </source>
</evidence>
<evidence type="ECO:0000256" key="1">
    <source>
        <dbReference type="ARBA" id="ARBA00022722"/>
    </source>
</evidence>
<keyword evidence="6" id="KW-0234">DNA repair</keyword>
<sequence length="319" mass="37497">MKVRLGYVAIALNLPKVTSSSTLTYARYTKLNSNIDKMNKLKEVTRSNIEDLEKILRYNIENNIHFYRITSNLIPLGTHPEVNFQYRKYFKKDFEYIGKLIKDNNMRVDTHPDQFNVINSLRDEVVENTIKSLKFQSQLFDDINYKNGKMVIHIGSSQGGKEESIKRFINNLKYFPKEVVSRLILENDDKVFSDRDVLNICKCTKLPMVLDVHHHICKNDGEKLSDIINEVFDTWKDEELPPKIHFSSPKEFDKDRKHADFIDIKSFMDFIYLVKEKGNRNFDIMIEAKKKDLALLKLVEDIKALDKDIKFIDNSTFEI</sequence>
<dbReference type="Proteomes" id="UP000049685">
    <property type="component" value="Unassembled WGS sequence"/>
</dbReference>
<dbReference type="SUPFAM" id="SSF51658">
    <property type="entry name" value="Xylose isomerase-like"/>
    <property type="match status" value="1"/>
</dbReference>
<dbReference type="GO" id="GO:0006289">
    <property type="term" value="P:nucleotide-excision repair"/>
    <property type="evidence" value="ECO:0007669"/>
    <property type="project" value="InterPro"/>
</dbReference>
<protein>
    <submittedName>
        <fullName evidence="7">UV damage endonuclease</fullName>
        <ecNumber evidence="7">3.-.-.-</ecNumber>
    </submittedName>
</protein>
<keyword evidence="2 7" id="KW-0255">Endonuclease</keyword>
<dbReference type="AlphaFoldDB" id="A0A9P1L0U9"/>
<dbReference type="EC" id="3.-.-.-" evidence="7"/>
<dbReference type="Pfam" id="PF03851">
    <property type="entry name" value="UvdE"/>
    <property type="match status" value="1"/>
</dbReference>
<dbReference type="GO" id="GO:0016787">
    <property type="term" value="F:hydrolase activity"/>
    <property type="evidence" value="ECO:0007669"/>
    <property type="project" value="UniProtKB-KW"/>
</dbReference>
<dbReference type="PANTHER" id="PTHR31290:SF5">
    <property type="entry name" value="UV-DAMAGE ENDONUCLEASE"/>
    <property type="match status" value="1"/>
</dbReference>
<organism evidence="7 8">
    <name type="scientific">Paraclostridium sordellii</name>
    <name type="common">Clostridium sordellii</name>
    <dbReference type="NCBI Taxonomy" id="1505"/>
    <lineage>
        <taxon>Bacteria</taxon>
        <taxon>Bacillati</taxon>
        <taxon>Bacillota</taxon>
        <taxon>Clostridia</taxon>
        <taxon>Peptostreptococcales</taxon>
        <taxon>Peptostreptococcaceae</taxon>
        <taxon>Paraclostridium</taxon>
    </lineage>
</organism>
<proteinExistence type="predicted"/>
<evidence type="ECO:0000256" key="3">
    <source>
        <dbReference type="ARBA" id="ARBA00022763"/>
    </source>
</evidence>